<evidence type="ECO:0000313" key="4">
    <source>
        <dbReference type="Proteomes" id="UP000267585"/>
    </source>
</evidence>
<gene>
    <name evidence="3" type="ORF">EHW67_17980</name>
</gene>
<reference evidence="3 4" key="1">
    <citation type="submission" date="2018-11" db="EMBL/GenBank/DDBJ databases">
        <title>Arenibacter aquaticus sp.nov., a marine bacterium isolated from surface seawater in the South China Sea.</title>
        <authorList>
            <person name="Guo J."/>
            <person name="Sun J."/>
        </authorList>
    </citation>
    <scope>NUCLEOTIDE SEQUENCE [LARGE SCALE GENOMIC DNA]</scope>
    <source>
        <strain evidence="3 4">GUO666</strain>
    </source>
</reference>
<evidence type="ECO:0000313" key="3">
    <source>
        <dbReference type="EMBL" id="RTE52085.1"/>
    </source>
</evidence>
<evidence type="ECO:0000259" key="2">
    <source>
        <dbReference type="Pfam" id="PF12867"/>
    </source>
</evidence>
<dbReference type="RefSeq" id="WP_126163770.1">
    <property type="nucleotide sequence ID" value="NZ_RQPJ01000021.1"/>
</dbReference>
<protein>
    <submittedName>
        <fullName evidence="3">DinB family protein</fullName>
    </submittedName>
</protein>
<accession>A0A3S0AK81</accession>
<dbReference type="Pfam" id="PF12867">
    <property type="entry name" value="DinB_2"/>
    <property type="match status" value="1"/>
</dbReference>
<keyword evidence="4" id="KW-1185">Reference proteome</keyword>
<dbReference type="AlphaFoldDB" id="A0A3S0AK81"/>
<dbReference type="SUPFAM" id="SSF109854">
    <property type="entry name" value="DinB/YfiT-like putative metalloenzymes"/>
    <property type="match status" value="1"/>
</dbReference>
<feature type="chain" id="PRO_5018745465" evidence="1">
    <location>
        <begin position="27"/>
        <end position="201"/>
    </location>
</feature>
<dbReference type="InterPro" id="IPR024775">
    <property type="entry name" value="DinB-like"/>
</dbReference>
<sequence>MKKIMLPAVVLVVMAFSLVDTTLTNAERKFAIDELNKTHDRFTSTLDGLSKEQLNYKVVADSWSIAECAEHLAISENSIFDMLMQSLNTEADPSRRDEVKLPDEQIIAMIVDRSNKVKTSKAFEPSGKYGSFEETVEEFKSKRKEHIEYVKTTQDDLRNRYQQFPFGTIDSYQMVLFMSAHTERHIRQMEEIKEDPGFPKS</sequence>
<dbReference type="Gene3D" id="1.20.120.450">
    <property type="entry name" value="dinb family like domain"/>
    <property type="match status" value="1"/>
</dbReference>
<evidence type="ECO:0000256" key="1">
    <source>
        <dbReference type="SAM" id="SignalP"/>
    </source>
</evidence>
<dbReference type="Proteomes" id="UP000267585">
    <property type="component" value="Unassembled WGS sequence"/>
</dbReference>
<comment type="caution">
    <text evidence="3">The sequence shown here is derived from an EMBL/GenBank/DDBJ whole genome shotgun (WGS) entry which is preliminary data.</text>
</comment>
<feature type="domain" description="DinB-like" evidence="2">
    <location>
        <begin position="35"/>
        <end position="189"/>
    </location>
</feature>
<dbReference type="OrthoDB" id="1524454at2"/>
<name>A0A3S0AK81_9FLAO</name>
<keyword evidence="1" id="KW-0732">Signal</keyword>
<proteinExistence type="predicted"/>
<dbReference type="InterPro" id="IPR034660">
    <property type="entry name" value="DinB/YfiT-like"/>
</dbReference>
<organism evidence="3 4">
    <name type="scientific">Arenibacter aquaticus</name>
    <dbReference type="NCBI Taxonomy" id="2489054"/>
    <lineage>
        <taxon>Bacteria</taxon>
        <taxon>Pseudomonadati</taxon>
        <taxon>Bacteroidota</taxon>
        <taxon>Flavobacteriia</taxon>
        <taxon>Flavobacteriales</taxon>
        <taxon>Flavobacteriaceae</taxon>
        <taxon>Arenibacter</taxon>
    </lineage>
</organism>
<feature type="signal peptide" evidence="1">
    <location>
        <begin position="1"/>
        <end position="26"/>
    </location>
</feature>
<dbReference type="EMBL" id="RQPJ01000021">
    <property type="protein sequence ID" value="RTE52085.1"/>
    <property type="molecule type" value="Genomic_DNA"/>
</dbReference>